<feature type="transmembrane region" description="Helical" evidence="9">
    <location>
        <begin position="356"/>
        <end position="377"/>
    </location>
</feature>
<evidence type="ECO:0000256" key="5">
    <source>
        <dbReference type="ARBA" id="ARBA00022989"/>
    </source>
</evidence>
<evidence type="ECO:0000256" key="8">
    <source>
        <dbReference type="SAM" id="MobiDB-lite"/>
    </source>
</evidence>
<accession>A0A5M3YZD8</accession>
<keyword evidence="11" id="KW-1185">Reference proteome</keyword>
<feature type="transmembrane region" description="Helical" evidence="9">
    <location>
        <begin position="131"/>
        <end position="148"/>
    </location>
</feature>
<feature type="transmembrane region" description="Helical" evidence="9">
    <location>
        <begin position="291"/>
        <end position="315"/>
    </location>
</feature>
<evidence type="ECO:0000256" key="6">
    <source>
        <dbReference type="ARBA" id="ARBA00023136"/>
    </source>
</evidence>
<feature type="transmembrane region" description="Helical" evidence="9">
    <location>
        <begin position="418"/>
        <end position="437"/>
    </location>
</feature>
<dbReference type="GO" id="GO:0015149">
    <property type="term" value="F:hexose transmembrane transporter activity"/>
    <property type="evidence" value="ECO:0007669"/>
    <property type="project" value="TreeGrafter"/>
</dbReference>
<comment type="caution">
    <text evidence="10">The sequence shown here is derived from an EMBL/GenBank/DDBJ whole genome shotgun (WGS) entry which is preliminary data.</text>
</comment>
<evidence type="ECO:0000313" key="10">
    <source>
        <dbReference type="EMBL" id="GFF11934.1"/>
    </source>
</evidence>
<dbReference type="Pfam" id="PF00083">
    <property type="entry name" value="Sugar_tr"/>
    <property type="match status" value="1"/>
</dbReference>
<feature type="transmembrane region" description="Helical" evidence="9">
    <location>
        <begin position="321"/>
        <end position="344"/>
    </location>
</feature>
<dbReference type="EMBL" id="BLJY01000001">
    <property type="protein sequence ID" value="GFF11934.1"/>
    <property type="molecule type" value="Genomic_DNA"/>
</dbReference>
<gene>
    <name evidence="10" type="ORF">ATEIFO6365_0001015700</name>
</gene>
<feature type="transmembrane region" description="Helical" evidence="9">
    <location>
        <begin position="449"/>
        <end position="466"/>
    </location>
</feature>
<dbReference type="InterPro" id="IPR045263">
    <property type="entry name" value="GLUT"/>
</dbReference>
<dbReference type="PROSITE" id="PS50850">
    <property type="entry name" value="MFS"/>
    <property type="match status" value="1"/>
</dbReference>
<dbReference type="PANTHER" id="PTHR23503:SF8">
    <property type="entry name" value="FACILITATED GLUCOSE TRANSPORTER PROTEIN 1"/>
    <property type="match status" value="1"/>
</dbReference>
<evidence type="ECO:0000256" key="7">
    <source>
        <dbReference type="RuleBase" id="RU003346"/>
    </source>
</evidence>
<dbReference type="InterPro" id="IPR003663">
    <property type="entry name" value="Sugar/inositol_transpt"/>
</dbReference>
<evidence type="ECO:0000256" key="2">
    <source>
        <dbReference type="ARBA" id="ARBA00010992"/>
    </source>
</evidence>
<dbReference type="PRINTS" id="PR00171">
    <property type="entry name" value="SUGRTRNSPORT"/>
</dbReference>
<feature type="region of interest" description="Disordered" evidence="8">
    <location>
        <begin position="243"/>
        <end position="275"/>
    </location>
</feature>
<dbReference type="VEuPathDB" id="FungiDB:ATEG_04034"/>
<dbReference type="Gene3D" id="1.20.1250.20">
    <property type="entry name" value="MFS general substrate transporter like domains"/>
    <property type="match status" value="1"/>
</dbReference>
<dbReference type="InterPro" id="IPR020846">
    <property type="entry name" value="MFS_dom"/>
</dbReference>
<dbReference type="InterPro" id="IPR005829">
    <property type="entry name" value="Sugar_transporter_CS"/>
</dbReference>
<keyword evidence="3 7" id="KW-0813">Transport</keyword>
<protein>
    <submittedName>
        <fullName evidence="10">General substrate transporter</fullName>
    </submittedName>
</protein>
<sequence length="490" mass="52324">MSSGNSVRSTVTPYLIYLVFVVTLGPLQFGYHLAELNAPQDVITCKRKTIHSSANSIVDALPQCIPMNPFQFGLVSSIYTLGGFLGALLAGPISTKHGRLFALRATTVFFVLGPIAETLAASIPVLSLGRLLSGVGAGAAIVVGPIYISEIAPPGARGFFGAFTQIMTNVGILLTQSLGYFLSKGSMWRLILVVAGVIGGLQFLGLCVVPESPTWLAEHQQGNLARKILQRIRGKNADIREEMEGWRSSEAPHPDSAEEQSLLTPPSGNLPPKQPPLTMVRAVTDPYYRPAIVAVVGVMIAQQFTGVNSIIMYSVSLLQSILPTTAALLTVVISAINLVITLACSPLPDKIGRRACLLLSISGMGFNSMLLALGIYFNLKALSAIAVLLFVASFAVGLGPVPFILASELVGPEAVGAAQSWALAANWIATFIVAQFFPMLNESLGRGKIYWLFAAMALVLGVFIYARVPETRGKASVDEVWGREDRRRVD</sequence>
<feature type="transmembrane region" description="Helical" evidence="9">
    <location>
        <begin position="383"/>
        <end position="406"/>
    </location>
</feature>
<dbReference type="InterPro" id="IPR005828">
    <property type="entry name" value="MFS_sugar_transport-like"/>
</dbReference>
<evidence type="ECO:0000256" key="4">
    <source>
        <dbReference type="ARBA" id="ARBA00022692"/>
    </source>
</evidence>
<feature type="transmembrane region" description="Helical" evidence="9">
    <location>
        <begin position="12"/>
        <end position="31"/>
    </location>
</feature>
<dbReference type="NCBIfam" id="TIGR00879">
    <property type="entry name" value="SP"/>
    <property type="match status" value="1"/>
</dbReference>
<evidence type="ECO:0000256" key="1">
    <source>
        <dbReference type="ARBA" id="ARBA00004141"/>
    </source>
</evidence>
<dbReference type="AlphaFoldDB" id="A0A5M3YZD8"/>
<keyword evidence="5 9" id="KW-1133">Transmembrane helix</keyword>
<keyword evidence="4 9" id="KW-0812">Transmembrane</keyword>
<dbReference type="OrthoDB" id="4540492at2759"/>
<keyword evidence="6 9" id="KW-0472">Membrane</keyword>
<proteinExistence type="inferred from homology"/>
<name>A0A5M3YZD8_ASPTE</name>
<comment type="similarity">
    <text evidence="2 7">Belongs to the major facilitator superfamily. Sugar transporter (TC 2.A.1.1) family.</text>
</comment>
<feature type="transmembrane region" description="Helical" evidence="9">
    <location>
        <begin position="160"/>
        <end position="182"/>
    </location>
</feature>
<evidence type="ECO:0000256" key="9">
    <source>
        <dbReference type="SAM" id="Phobius"/>
    </source>
</evidence>
<dbReference type="InterPro" id="IPR036259">
    <property type="entry name" value="MFS_trans_sf"/>
</dbReference>
<feature type="transmembrane region" description="Helical" evidence="9">
    <location>
        <begin position="70"/>
        <end position="89"/>
    </location>
</feature>
<feature type="transmembrane region" description="Helical" evidence="9">
    <location>
        <begin position="188"/>
        <end position="209"/>
    </location>
</feature>
<dbReference type="SUPFAM" id="SSF103473">
    <property type="entry name" value="MFS general substrate transporter"/>
    <property type="match status" value="1"/>
</dbReference>
<dbReference type="PANTHER" id="PTHR23503">
    <property type="entry name" value="SOLUTE CARRIER FAMILY 2"/>
    <property type="match status" value="1"/>
</dbReference>
<dbReference type="GO" id="GO:0016020">
    <property type="term" value="C:membrane"/>
    <property type="evidence" value="ECO:0007669"/>
    <property type="project" value="UniProtKB-SubCell"/>
</dbReference>
<feature type="compositionally biased region" description="Basic and acidic residues" evidence="8">
    <location>
        <begin position="243"/>
        <end position="256"/>
    </location>
</feature>
<evidence type="ECO:0000256" key="3">
    <source>
        <dbReference type="ARBA" id="ARBA00022448"/>
    </source>
</evidence>
<reference evidence="10 11" key="1">
    <citation type="submission" date="2020-01" db="EMBL/GenBank/DDBJ databases">
        <title>Aspergillus terreus IFO 6365 whole genome shotgun sequence.</title>
        <authorList>
            <person name="Kanamasa S."/>
            <person name="Takahashi H."/>
        </authorList>
    </citation>
    <scope>NUCLEOTIDE SEQUENCE [LARGE SCALE GENOMIC DNA]</scope>
    <source>
        <strain evidence="10 11">IFO 6365</strain>
    </source>
</reference>
<comment type="subcellular location">
    <subcellularLocation>
        <location evidence="1">Membrane</location>
        <topology evidence="1">Multi-pass membrane protein</topology>
    </subcellularLocation>
</comment>
<organism evidence="10 11">
    <name type="scientific">Aspergillus terreus</name>
    <dbReference type="NCBI Taxonomy" id="33178"/>
    <lineage>
        <taxon>Eukaryota</taxon>
        <taxon>Fungi</taxon>
        <taxon>Dikarya</taxon>
        <taxon>Ascomycota</taxon>
        <taxon>Pezizomycotina</taxon>
        <taxon>Eurotiomycetes</taxon>
        <taxon>Eurotiomycetidae</taxon>
        <taxon>Eurotiales</taxon>
        <taxon>Aspergillaceae</taxon>
        <taxon>Aspergillus</taxon>
        <taxon>Aspergillus subgen. Circumdati</taxon>
    </lineage>
</organism>
<evidence type="ECO:0000313" key="11">
    <source>
        <dbReference type="Proteomes" id="UP000452235"/>
    </source>
</evidence>
<dbReference type="Proteomes" id="UP000452235">
    <property type="component" value="Unassembled WGS sequence"/>
</dbReference>
<feature type="transmembrane region" description="Helical" evidence="9">
    <location>
        <begin position="101"/>
        <end position="125"/>
    </location>
</feature>
<dbReference type="PROSITE" id="PS00217">
    <property type="entry name" value="SUGAR_TRANSPORT_2"/>
    <property type="match status" value="1"/>
</dbReference>